<name>A0A317B197_9PLEO</name>
<feature type="chain" id="PRO_5041070066" description="GPI ethanolamine phosphate transferase 2 C-terminal domain-containing protein" evidence="2">
    <location>
        <begin position="23"/>
        <end position="186"/>
    </location>
</feature>
<dbReference type="KEGG" id="ptrr:90956351"/>
<feature type="signal peptide" evidence="2">
    <location>
        <begin position="1"/>
        <end position="22"/>
    </location>
</feature>
<organism evidence="4 5">
    <name type="scientific">Pyrenophora tritici-repentis</name>
    <dbReference type="NCBI Taxonomy" id="45151"/>
    <lineage>
        <taxon>Eukaryota</taxon>
        <taxon>Fungi</taxon>
        <taxon>Dikarya</taxon>
        <taxon>Ascomycota</taxon>
        <taxon>Pezizomycotina</taxon>
        <taxon>Dothideomycetes</taxon>
        <taxon>Pleosporomycetidae</taxon>
        <taxon>Pleosporales</taxon>
        <taxon>Pleosporineae</taxon>
        <taxon>Pleosporaceae</taxon>
        <taxon>Pyrenophora</taxon>
    </lineage>
</organism>
<gene>
    <name evidence="4" type="ORF">PtrM4_095380</name>
</gene>
<evidence type="ECO:0000313" key="4">
    <source>
        <dbReference type="EMBL" id="KAF7572038.1"/>
    </source>
</evidence>
<evidence type="ECO:0000256" key="2">
    <source>
        <dbReference type="SAM" id="SignalP"/>
    </source>
</evidence>
<dbReference type="Pfam" id="PF19316">
    <property type="entry name" value="PIGO_PIGG"/>
    <property type="match status" value="1"/>
</dbReference>
<protein>
    <recommendedName>
        <fullName evidence="3">GPI ethanolamine phosphate transferase 2 C-terminal domain-containing protein</fullName>
    </recommendedName>
</protein>
<dbReference type="GO" id="GO:0005789">
    <property type="term" value="C:endoplasmic reticulum membrane"/>
    <property type="evidence" value="ECO:0007669"/>
    <property type="project" value="TreeGrafter"/>
</dbReference>
<dbReference type="PANTHER" id="PTHR23071:SF1">
    <property type="entry name" value="GPI ETHANOLAMINE PHOSPHATE TRANSFERASE 3"/>
    <property type="match status" value="1"/>
</dbReference>
<dbReference type="GO" id="GO:0006506">
    <property type="term" value="P:GPI anchor biosynthetic process"/>
    <property type="evidence" value="ECO:0007669"/>
    <property type="project" value="InterPro"/>
</dbReference>
<comment type="caution">
    <text evidence="4">The sequence shown here is derived from an EMBL/GenBank/DDBJ whole genome shotgun (WGS) entry which is preliminary data.</text>
</comment>
<dbReference type="PANTHER" id="PTHR23071">
    <property type="entry name" value="PHOSPHATIDYLINOSITOL GLYCAN"/>
    <property type="match status" value="1"/>
</dbReference>
<feature type="transmembrane region" description="Helical" evidence="1">
    <location>
        <begin position="74"/>
        <end position="97"/>
    </location>
</feature>
<keyword evidence="2" id="KW-0732">Signal</keyword>
<dbReference type="RefSeq" id="XP_065962800.1">
    <property type="nucleotide sequence ID" value="XM_066107132.1"/>
</dbReference>
<sequence length="186" mass="20557">MGAGAIAILVWQIFSLFEIIDTNNLRQSPIGPVVLGLLGSFHFFKTGHQATLSSIQWESAFIPLAKIRYPWTPIIVILNTFGAQILCAIAVPCLVLWKVKPQKKGLLSVVTRAIATHILFYATINLATTMWAGHLRRHLMLYRIFSPRFMVGAVVLLVVDFVSIAIALWGTRMSMISTAEVFGFGG</sequence>
<feature type="transmembrane region" description="Helical" evidence="1">
    <location>
        <begin position="149"/>
        <end position="169"/>
    </location>
</feature>
<accession>A0A317B197</accession>
<feature type="domain" description="GPI ethanolamine phosphate transferase 2 C-terminal" evidence="3">
    <location>
        <begin position="18"/>
        <end position="153"/>
    </location>
</feature>
<dbReference type="InterPro" id="IPR045687">
    <property type="entry name" value="PIGG/GPI7_C"/>
</dbReference>
<evidence type="ECO:0000256" key="1">
    <source>
        <dbReference type="SAM" id="Phobius"/>
    </source>
</evidence>
<feature type="transmembrane region" description="Helical" evidence="1">
    <location>
        <begin position="109"/>
        <end position="129"/>
    </location>
</feature>
<evidence type="ECO:0000259" key="3">
    <source>
        <dbReference type="Pfam" id="PF19316"/>
    </source>
</evidence>
<evidence type="ECO:0000313" key="5">
    <source>
        <dbReference type="Proteomes" id="UP000245464"/>
    </source>
</evidence>
<dbReference type="GeneID" id="90956351"/>
<proteinExistence type="predicted"/>
<dbReference type="InterPro" id="IPR039524">
    <property type="entry name" value="PIGO/GPI13"/>
</dbReference>
<dbReference type="EMBL" id="NQIK02000004">
    <property type="protein sequence ID" value="KAF7572038.1"/>
    <property type="molecule type" value="Genomic_DNA"/>
</dbReference>
<dbReference type="Proteomes" id="UP000245464">
    <property type="component" value="Chromosome 4"/>
</dbReference>
<dbReference type="AlphaFoldDB" id="A0A317B197"/>
<dbReference type="GO" id="GO:0051377">
    <property type="term" value="F:mannose-ethanolamine phosphotransferase activity"/>
    <property type="evidence" value="ECO:0007669"/>
    <property type="project" value="TreeGrafter"/>
</dbReference>
<keyword evidence="1" id="KW-0472">Membrane</keyword>
<reference evidence="4" key="1">
    <citation type="journal article" date="2018" name="BMC Genomics">
        <title>Comparative genomics of the wheat fungal pathogen Pyrenophora tritici-repentis reveals chromosomal variations and genome plasticity.</title>
        <authorList>
            <person name="Moolhuijzen P."/>
            <person name="See P.T."/>
            <person name="Hane J.K."/>
            <person name="Shi G."/>
            <person name="Liu Z."/>
            <person name="Oliver R.P."/>
            <person name="Moffat C.S."/>
        </authorList>
    </citation>
    <scope>NUCLEOTIDE SEQUENCE [LARGE SCALE GENOMIC DNA]</scope>
    <source>
        <strain evidence="4">M4</strain>
    </source>
</reference>
<keyword evidence="1" id="KW-0812">Transmembrane</keyword>
<keyword evidence="1" id="KW-1133">Transmembrane helix</keyword>